<dbReference type="CDD" id="cd04301">
    <property type="entry name" value="NAT_SF"/>
    <property type="match status" value="1"/>
</dbReference>
<keyword evidence="5" id="KW-1185">Reference proteome</keyword>
<sequence length="163" mass="18639">MFEIRPTKVEDFPKLVELNNLIWNAGNSPQPIKWTSIEQYAKYHPAGSQYVGIVNGELAGYIQAERPSFMSFASSTNTIEIIIGVHPAHQGKKVGTRLIDYISRVAMEEKRNKLLLKVLSTNDSAIAFYKKCGFKEQGRVKHKYFLNGQFVDDIFMIKQLYHP</sequence>
<dbReference type="EMBL" id="JARMAB010000021">
    <property type="protein sequence ID" value="MED1204312.1"/>
    <property type="molecule type" value="Genomic_DNA"/>
</dbReference>
<evidence type="ECO:0000313" key="5">
    <source>
        <dbReference type="Proteomes" id="UP001341444"/>
    </source>
</evidence>
<evidence type="ECO:0000256" key="2">
    <source>
        <dbReference type="ARBA" id="ARBA00023315"/>
    </source>
</evidence>
<dbReference type="PANTHER" id="PTHR43877">
    <property type="entry name" value="AMINOALKYLPHOSPHONATE N-ACETYLTRANSFERASE-RELATED-RELATED"/>
    <property type="match status" value="1"/>
</dbReference>
<gene>
    <name evidence="4" type="ORF">P4T90_14785</name>
</gene>
<dbReference type="RefSeq" id="WP_066265019.1">
    <property type="nucleotide sequence ID" value="NZ_JARMAB010000021.1"/>
</dbReference>
<dbReference type="Pfam" id="PF00583">
    <property type="entry name" value="Acetyltransf_1"/>
    <property type="match status" value="1"/>
</dbReference>
<evidence type="ECO:0000259" key="3">
    <source>
        <dbReference type="PROSITE" id="PS51186"/>
    </source>
</evidence>
<reference evidence="4 5" key="1">
    <citation type="submission" date="2023-03" db="EMBL/GenBank/DDBJ databases">
        <title>Bacillus Genome Sequencing.</title>
        <authorList>
            <person name="Dunlap C."/>
        </authorList>
    </citation>
    <scope>NUCLEOTIDE SEQUENCE [LARGE SCALE GENOMIC DNA]</scope>
    <source>
        <strain evidence="4 5">B-23453</strain>
    </source>
</reference>
<accession>A0ABU6MI04</accession>
<proteinExistence type="predicted"/>
<dbReference type="SUPFAM" id="SSF55729">
    <property type="entry name" value="Acyl-CoA N-acyltransferases (Nat)"/>
    <property type="match status" value="1"/>
</dbReference>
<dbReference type="InterPro" id="IPR000182">
    <property type="entry name" value="GNAT_dom"/>
</dbReference>
<evidence type="ECO:0000256" key="1">
    <source>
        <dbReference type="ARBA" id="ARBA00022679"/>
    </source>
</evidence>
<name>A0ABU6MI04_9BACI</name>
<dbReference type="InterPro" id="IPR050832">
    <property type="entry name" value="Bact_Acetyltransf"/>
</dbReference>
<dbReference type="Proteomes" id="UP001341444">
    <property type="component" value="Unassembled WGS sequence"/>
</dbReference>
<comment type="caution">
    <text evidence="4">The sequence shown here is derived from an EMBL/GenBank/DDBJ whole genome shotgun (WGS) entry which is preliminary data.</text>
</comment>
<dbReference type="Gene3D" id="3.40.630.30">
    <property type="match status" value="1"/>
</dbReference>
<dbReference type="PROSITE" id="PS51186">
    <property type="entry name" value="GNAT"/>
    <property type="match status" value="1"/>
</dbReference>
<keyword evidence="2" id="KW-0012">Acyltransferase</keyword>
<protein>
    <submittedName>
        <fullName evidence="4">GNAT family N-acetyltransferase</fullName>
    </submittedName>
</protein>
<keyword evidence="1" id="KW-0808">Transferase</keyword>
<feature type="domain" description="N-acetyltransferase" evidence="3">
    <location>
        <begin position="2"/>
        <end position="161"/>
    </location>
</feature>
<dbReference type="InterPro" id="IPR016181">
    <property type="entry name" value="Acyl_CoA_acyltransferase"/>
</dbReference>
<organism evidence="4 5">
    <name type="scientific">Heyndrickxia acidicola</name>
    <dbReference type="NCBI Taxonomy" id="209389"/>
    <lineage>
        <taxon>Bacteria</taxon>
        <taxon>Bacillati</taxon>
        <taxon>Bacillota</taxon>
        <taxon>Bacilli</taxon>
        <taxon>Bacillales</taxon>
        <taxon>Bacillaceae</taxon>
        <taxon>Heyndrickxia</taxon>
    </lineage>
</organism>
<evidence type="ECO:0000313" key="4">
    <source>
        <dbReference type="EMBL" id="MED1204312.1"/>
    </source>
</evidence>